<gene>
    <name evidence="1" type="ORF">BB8028_0001g15150</name>
</gene>
<evidence type="ECO:0000313" key="1">
    <source>
        <dbReference type="EMBL" id="PQK09445.1"/>
    </source>
</evidence>
<reference evidence="1 2" key="1">
    <citation type="submission" date="2016-07" db="EMBL/GenBank/DDBJ databases">
        <title>Comparative genomics of the entomopathogenic fungus Beauveria bassiana.</title>
        <authorList>
            <person name="Valero Jimenez C.A."/>
            <person name="Zwaan B.J."/>
            <person name="Van Kan J.A."/>
            <person name="Takken W."/>
            <person name="Debets A.J."/>
            <person name="Schoustra S.E."/>
            <person name="Koenraadt C.J."/>
        </authorList>
    </citation>
    <scope>NUCLEOTIDE SEQUENCE [LARGE SCALE GENOMIC DNA]</scope>
    <source>
        <strain evidence="1 2">ARSEF 8028</strain>
    </source>
</reference>
<organism evidence="1 2">
    <name type="scientific">Beauveria bassiana</name>
    <name type="common">White muscardine disease fungus</name>
    <name type="synonym">Tritirachium shiotae</name>
    <dbReference type="NCBI Taxonomy" id="176275"/>
    <lineage>
        <taxon>Eukaryota</taxon>
        <taxon>Fungi</taxon>
        <taxon>Dikarya</taxon>
        <taxon>Ascomycota</taxon>
        <taxon>Pezizomycotina</taxon>
        <taxon>Sordariomycetes</taxon>
        <taxon>Hypocreomycetidae</taxon>
        <taxon>Hypocreales</taxon>
        <taxon>Cordycipitaceae</taxon>
        <taxon>Beauveria</taxon>
    </lineage>
</organism>
<proteinExistence type="predicted"/>
<accession>A0A2S7XZW0</accession>
<name>A0A2S7XZW0_BEABA</name>
<protein>
    <submittedName>
        <fullName evidence="1">Uncharacterized protein</fullName>
    </submittedName>
</protein>
<evidence type="ECO:0000313" key="2">
    <source>
        <dbReference type="Proteomes" id="UP000237441"/>
    </source>
</evidence>
<dbReference type="AlphaFoldDB" id="A0A2S7XZW0"/>
<dbReference type="EMBL" id="JRHA01000001">
    <property type="protein sequence ID" value="PQK09445.1"/>
    <property type="molecule type" value="Genomic_DNA"/>
</dbReference>
<comment type="caution">
    <text evidence="1">The sequence shown here is derived from an EMBL/GenBank/DDBJ whole genome shotgun (WGS) entry which is preliminary data.</text>
</comment>
<sequence length="70" mass="8042">MTNGSSIVIRVRSMTAHRLHVNVPDFKHRRPYLSCASNVSMMLALSFDLLRIKPFNDDPSISISNEYMYP</sequence>
<dbReference type="Proteomes" id="UP000237441">
    <property type="component" value="Unassembled WGS sequence"/>
</dbReference>